<feature type="region of interest" description="Disordered" evidence="1">
    <location>
        <begin position="36"/>
        <end position="114"/>
    </location>
</feature>
<reference evidence="3" key="1">
    <citation type="submission" date="2020-04" db="EMBL/GenBank/DDBJ databases">
        <title>Genome Assembly and Annotation of Botryosphaeria dothidea sdau 11-99, a Latent Pathogen of Apple Fruit Ring Rot in China.</title>
        <authorList>
            <person name="Yu C."/>
            <person name="Diao Y."/>
            <person name="Lu Q."/>
            <person name="Zhao J."/>
            <person name="Cui S."/>
            <person name="Peng C."/>
            <person name="He B."/>
            <person name="Liu H."/>
        </authorList>
    </citation>
    <scope>NUCLEOTIDE SEQUENCE [LARGE SCALE GENOMIC DNA]</scope>
    <source>
        <strain evidence="3">Sdau11-99</strain>
    </source>
</reference>
<evidence type="ECO:0000256" key="1">
    <source>
        <dbReference type="SAM" id="MobiDB-lite"/>
    </source>
</evidence>
<feature type="chain" id="PRO_5034913641" description="Heterokaryon incompatibility domain-containing protein" evidence="2">
    <location>
        <begin position="23"/>
        <end position="655"/>
    </location>
</feature>
<dbReference type="AlphaFoldDB" id="A0A8H4J0S8"/>
<proteinExistence type="predicted"/>
<comment type="caution">
    <text evidence="3">The sequence shown here is derived from an EMBL/GenBank/DDBJ whole genome shotgun (WGS) entry which is preliminary data.</text>
</comment>
<evidence type="ECO:0000313" key="3">
    <source>
        <dbReference type="EMBL" id="KAF4309799.1"/>
    </source>
</evidence>
<feature type="signal peptide" evidence="2">
    <location>
        <begin position="1"/>
        <end position="22"/>
    </location>
</feature>
<dbReference type="OrthoDB" id="6329284at2759"/>
<evidence type="ECO:0000313" key="4">
    <source>
        <dbReference type="Proteomes" id="UP000572817"/>
    </source>
</evidence>
<dbReference type="Proteomes" id="UP000572817">
    <property type="component" value="Unassembled WGS sequence"/>
</dbReference>
<name>A0A8H4J0S8_9PEZI</name>
<feature type="compositionally biased region" description="Low complexity" evidence="1">
    <location>
        <begin position="71"/>
        <end position="105"/>
    </location>
</feature>
<evidence type="ECO:0000256" key="2">
    <source>
        <dbReference type="SAM" id="SignalP"/>
    </source>
</evidence>
<evidence type="ECO:0008006" key="5">
    <source>
        <dbReference type="Google" id="ProtNLM"/>
    </source>
</evidence>
<sequence length="655" mass="70795">MRIESILGKLCLILAASDATAAAALPAPESLAALAKGKPGAVSPPSIPKIIAPAKPKADTPSKAKGKASPKPKLSSSSKPAAVAPTQSSTSLRSSSATAISATSTGDGPLPTSFGGLFPTPGLSLFPTPSVDLFIRAPAEDASKNSFIPEAVAAAVPPKTPEQGSLDGPDNLRIRLIVPAPATPERPALVNRTIHLKGQEWYLTEMFRTPKNAATFPNYTAISYRWYDGRLPNPFFDGYLMSNLTLPSLESAMRNSPQEAFWIDCFSIPAEKPLKGIILDLLSNIFSAAHEVIVPLGLNSRKTLPLLASKSDLSTTPLPDLESALQDLNQEAWVQSIWTYKEALSSKQYIFTDRSWKKTNSATGTSEPQLTDLKFFKRISEALHAYTSAKKWTAYDVRANLSNVDALEDLGLDRQQNEESYTRSVFESLASLDRRYVESDKNFFWGLYGAITEDQIPANKPHSTLSELYERFFEVCEGKNDYSFVYTTAERQTVAGKGVYPKPGPIHSLLSWATDANYQTGTRTPKGIKLDGMVTLQPTTALGQRGKKFIQSWFASGVPAITDDGSDGSIARKVLQILRMIDYSGSEEFVLTDDGIFFPQRPVGPKATILVASQLGWAFGSPGFAKVQDATGATYVPGVFVGHIAKDKAAAVLMS</sequence>
<dbReference type="EMBL" id="WWBZ02000016">
    <property type="protein sequence ID" value="KAF4309799.1"/>
    <property type="molecule type" value="Genomic_DNA"/>
</dbReference>
<gene>
    <name evidence="3" type="ORF">GTA08_BOTSDO03262</name>
</gene>
<accession>A0A8H4J0S8</accession>
<organism evidence="3 4">
    <name type="scientific">Botryosphaeria dothidea</name>
    <dbReference type="NCBI Taxonomy" id="55169"/>
    <lineage>
        <taxon>Eukaryota</taxon>
        <taxon>Fungi</taxon>
        <taxon>Dikarya</taxon>
        <taxon>Ascomycota</taxon>
        <taxon>Pezizomycotina</taxon>
        <taxon>Dothideomycetes</taxon>
        <taxon>Dothideomycetes incertae sedis</taxon>
        <taxon>Botryosphaeriales</taxon>
        <taxon>Botryosphaeriaceae</taxon>
        <taxon>Botryosphaeria</taxon>
    </lineage>
</organism>
<protein>
    <recommendedName>
        <fullName evidence="5">Heterokaryon incompatibility domain-containing protein</fullName>
    </recommendedName>
</protein>
<keyword evidence="2" id="KW-0732">Signal</keyword>
<keyword evidence="4" id="KW-1185">Reference proteome</keyword>